<dbReference type="PANTHER" id="PTHR36837:SF4">
    <property type="entry name" value="BLR0908 PROTEIN"/>
    <property type="match status" value="1"/>
</dbReference>
<proteinExistence type="predicted"/>
<reference evidence="2 3" key="1">
    <citation type="submission" date="2020-12" db="EMBL/GenBank/DDBJ databases">
        <title>Revised draft genomes of Rhodomicrobium vannielii ATCC 17100 and Rhodomicrobium udaipurense JA643.</title>
        <authorList>
            <person name="Conners E.M."/>
            <person name="Davenport E.J."/>
            <person name="Bose A."/>
        </authorList>
    </citation>
    <scope>NUCLEOTIDE SEQUENCE [LARGE SCALE GENOMIC DNA]</scope>
    <source>
        <strain evidence="2 3">JA643</strain>
    </source>
</reference>
<evidence type="ECO:0000259" key="1">
    <source>
        <dbReference type="Pfam" id="PF06850"/>
    </source>
</evidence>
<dbReference type="AlphaFoldDB" id="A0A8I1GHW3"/>
<dbReference type="PIRSF" id="PIRSF020818">
    <property type="entry name" value="PHB_depoly_PhaZ"/>
    <property type="match status" value="1"/>
</dbReference>
<dbReference type="SUPFAM" id="SSF53474">
    <property type="entry name" value="alpha/beta-Hydrolases"/>
    <property type="match status" value="1"/>
</dbReference>
<evidence type="ECO:0000313" key="2">
    <source>
        <dbReference type="EMBL" id="MBJ7544521.1"/>
    </source>
</evidence>
<organism evidence="2 3">
    <name type="scientific">Rhodomicrobium udaipurense</name>
    <dbReference type="NCBI Taxonomy" id="1202716"/>
    <lineage>
        <taxon>Bacteria</taxon>
        <taxon>Pseudomonadati</taxon>
        <taxon>Pseudomonadota</taxon>
        <taxon>Alphaproteobacteria</taxon>
        <taxon>Hyphomicrobiales</taxon>
        <taxon>Hyphomicrobiaceae</taxon>
        <taxon>Rhodomicrobium</taxon>
    </lineage>
</organism>
<dbReference type="EMBL" id="JAEMUK010000079">
    <property type="protein sequence ID" value="MBJ7544521.1"/>
    <property type="molecule type" value="Genomic_DNA"/>
</dbReference>
<keyword evidence="3" id="KW-1185">Reference proteome</keyword>
<sequence>MLYHLYEFGHAAMSPARMAANSTRLMMRNPLNPFSYTEMGRNAAAAAELLERTTRRYKKPRFKLGSCTVGGESVAIAEEIVWKKPFCNLIHFKKAMPDGARHDAPRVLMVAPLSGHYATLLRGTVEAMLPHADVYITDWTDARQVPLRAGGFDLDDYIDYIIEMIELFQGDVHVMGVCQPGVPVMAAVALMEARNNPFAPKSVILKGSPIDTRVSPTGVNRLAEERGTDWFRRTVVTSVPWPNAGAGRLVYPGFLQLTGFMAMNLDRHVRAHNDLFVDLVKGDGDSVEKHKEFYDEYLAVMDLAAEYYIQTIDHVFVKHLLPKGEMRHRGHAVNLSAIRRVALMTIEGEKDDITGHGQTEAAVHLCTGLSDAKKLHYTQPGVGHYGIFNGSRYRTEVVPRVMSFIAEHDAGSAAIR</sequence>
<dbReference type="InterPro" id="IPR029058">
    <property type="entry name" value="AB_hydrolase_fold"/>
</dbReference>
<dbReference type="RefSeq" id="WP_037232478.1">
    <property type="nucleotide sequence ID" value="NZ_JAEMUK010000079.1"/>
</dbReference>
<evidence type="ECO:0000313" key="3">
    <source>
        <dbReference type="Proteomes" id="UP000623250"/>
    </source>
</evidence>
<dbReference type="Proteomes" id="UP000623250">
    <property type="component" value="Unassembled WGS sequence"/>
</dbReference>
<comment type="caution">
    <text evidence="2">The sequence shown here is derived from an EMBL/GenBank/DDBJ whole genome shotgun (WGS) entry which is preliminary data.</text>
</comment>
<dbReference type="NCBIfam" id="TIGR01849">
    <property type="entry name" value="PHB_depoly_PhaZ"/>
    <property type="match status" value="1"/>
</dbReference>
<gene>
    <name evidence="2" type="ORF">JDN41_13275</name>
</gene>
<dbReference type="InterPro" id="IPR051321">
    <property type="entry name" value="PHA/PHB_synthase"/>
</dbReference>
<dbReference type="InterPro" id="IPR010915">
    <property type="entry name" value="PHB_depoly_PhaZ"/>
</dbReference>
<dbReference type="PANTHER" id="PTHR36837">
    <property type="entry name" value="POLY(3-HYDROXYALKANOATE) POLYMERASE SUBUNIT PHAC"/>
    <property type="match status" value="1"/>
</dbReference>
<protein>
    <submittedName>
        <fullName evidence="2">Polyhydroxyalkanoate depolymerase</fullName>
    </submittedName>
</protein>
<dbReference type="Pfam" id="PF06850">
    <property type="entry name" value="PHB_depo_C"/>
    <property type="match status" value="1"/>
</dbReference>
<dbReference type="InterPro" id="IPR009656">
    <property type="entry name" value="PHB_depo_C"/>
</dbReference>
<feature type="domain" description="PHB de-polymerase C-terminal" evidence="1">
    <location>
        <begin position="207"/>
        <end position="408"/>
    </location>
</feature>
<accession>A0A8I1GHW3</accession>
<name>A0A8I1GHW3_9HYPH</name>